<keyword evidence="2" id="KW-1185">Reference proteome</keyword>
<sequence length="269" mass="31176">MPFFKWGVLTGKVRGEGVKQLKERNSHRGFCSENNEDREQEWGFYRSRRVMKKRSEHNKGRKKKSSAQWRYRLRHWPLIEKVIEGAGGRDMNEQWISRRRWEGEGDSYVCFIGGMLVESGDGKVKYKGGSRKCMVVRKGMVAEELLKMARKMTGSDMLEEKLWYSLKYDREILVVVEVDSDVEVIFKGNYKHGYIYVAGNAGPMRRQRTRAAVCEARVSGRKCNHGEEVGEEHGNNEARVKRYDFYKDVTGGRRRGAAGEQAASRRGYN</sequence>
<reference evidence="1" key="1">
    <citation type="submission" date="2022-04" db="EMBL/GenBank/DDBJ databases">
        <title>Carnegiea gigantea Genome sequencing and assembly v2.</title>
        <authorList>
            <person name="Copetti D."/>
            <person name="Sanderson M.J."/>
            <person name="Burquez A."/>
            <person name="Wojciechowski M.F."/>
        </authorList>
    </citation>
    <scope>NUCLEOTIDE SEQUENCE</scope>
    <source>
        <strain evidence="1">SGP5-SGP5p</strain>
        <tissue evidence="1">Aerial part</tissue>
    </source>
</reference>
<evidence type="ECO:0000313" key="1">
    <source>
        <dbReference type="EMBL" id="KAJ8438308.1"/>
    </source>
</evidence>
<dbReference type="EMBL" id="JAKOGI010000259">
    <property type="protein sequence ID" value="KAJ8438308.1"/>
    <property type="molecule type" value="Genomic_DNA"/>
</dbReference>
<comment type="caution">
    <text evidence="1">The sequence shown here is derived from an EMBL/GenBank/DDBJ whole genome shotgun (WGS) entry which is preliminary data.</text>
</comment>
<name>A0A9Q1K7M7_9CARY</name>
<organism evidence="1 2">
    <name type="scientific">Carnegiea gigantea</name>
    <dbReference type="NCBI Taxonomy" id="171969"/>
    <lineage>
        <taxon>Eukaryota</taxon>
        <taxon>Viridiplantae</taxon>
        <taxon>Streptophyta</taxon>
        <taxon>Embryophyta</taxon>
        <taxon>Tracheophyta</taxon>
        <taxon>Spermatophyta</taxon>
        <taxon>Magnoliopsida</taxon>
        <taxon>eudicotyledons</taxon>
        <taxon>Gunneridae</taxon>
        <taxon>Pentapetalae</taxon>
        <taxon>Caryophyllales</taxon>
        <taxon>Cactineae</taxon>
        <taxon>Cactaceae</taxon>
        <taxon>Cactoideae</taxon>
        <taxon>Echinocereeae</taxon>
        <taxon>Carnegiea</taxon>
    </lineage>
</organism>
<proteinExistence type="predicted"/>
<gene>
    <name evidence="1" type="ORF">Cgig2_018788</name>
</gene>
<protein>
    <submittedName>
        <fullName evidence="1">Uncharacterized protein</fullName>
    </submittedName>
</protein>
<dbReference type="Proteomes" id="UP001153076">
    <property type="component" value="Unassembled WGS sequence"/>
</dbReference>
<evidence type="ECO:0000313" key="2">
    <source>
        <dbReference type="Proteomes" id="UP001153076"/>
    </source>
</evidence>
<dbReference type="AlphaFoldDB" id="A0A9Q1K7M7"/>
<accession>A0A9Q1K7M7</accession>